<reference evidence="3" key="1">
    <citation type="submission" date="2018-06" db="EMBL/GenBank/DDBJ databases">
        <authorList>
            <person name="Zhirakovskaya E."/>
        </authorList>
    </citation>
    <scope>NUCLEOTIDE SEQUENCE</scope>
</reference>
<keyword evidence="1" id="KW-0812">Transmembrane</keyword>
<dbReference type="EMBL" id="UOGJ01000068">
    <property type="protein sequence ID" value="VAX35643.1"/>
    <property type="molecule type" value="Genomic_DNA"/>
</dbReference>
<evidence type="ECO:0000259" key="2">
    <source>
        <dbReference type="Pfam" id="PF20584"/>
    </source>
</evidence>
<protein>
    <recommendedName>
        <fullName evidence="2">DUF6787 domain-containing protein</fullName>
    </recommendedName>
</protein>
<accession>A0A3B1DFT5</accession>
<sequence>MIMFVFSLAGMSITFVRKPIFHMIGITADTSLWIKTLIYIPLIIPIYQLNLMIFGTLLGQFKFFLEKEKQMGRFLLKIFIRLK</sequence>
<dbReference type="AlphaFoldDB" id="A0A3B1DFT5"/>
<evidence type="ECO:0000256" key="1">
    <source>
        <dbReference type="SAM" id="Phobius"/>
    </source>
</evidence>
<name>A0A3B1DFT5_9ZZZZ</name>
<feature type="domain" description="DUF6787" evidence="2">
    <location>
        <begin position="1"/>
        <end position="76"/>
    </location>
</feature>
<organism evidence="3">
    <name type="scientific">hydrothermal vent metagenome</name>
    <dbReference type="NCBI Taxonomy" id="652676"/>
    <lineage>
        <taxon>unclassified sequences</taxon>
        <taxon>metagenomes</taxon>
        <taxon>ecological metagenomes</taxon>
    </lineage>
</organism>
<keyword evidence="1" id="KW-1133">Transmembrane helix</keyword>
<dbReference type="InterPro" id="IPR046714">
    <property type="entry name" value="DUF6787"/>
</dbReference>
<dbReference type="Pfam" id="PF20584">
    <property type="entry name" value="DUF6787"/>
    <property type="match status" value="1"/>
</dbReference>
<evidence type="ECO:0000313" key="3">
    <source>
        <dbReference type="EMBL" id="VAX35643.1"/>
    </source>
</evidence>
<feature type="transmembrane region" description="Helical" evidence="1">
    <location>
        <begin position="46"/>
        <end position="65"/>
    </location>
</feature>
<proteinExistence type="predicted"/>
<keyword evidence="1" id="KW-0472">Membrane</keyword>
<gene>
    <name evidence="3" type="ORF">MNBD_UNCLBAC01-275</name>
</gene>